<evidence type="ECO:0000313" key="1">
    <source>
        <dbReference type="Proteomes" id="UP000887576"/>
    </source>
</evidence>
<sequence length="591" mass="67419">MSSTCRLSGELYPASLFRSIACARCLFFIYFVTAPYSDRYTFGICETGLLICNSFDNSPCSCEASSNKIFNIPEYSINSSLSQPLEKLNVIPELPPEFVIITQQCCDAATKCCDNVLATDSADVKTTKTSYMVSRDLSDREGVLVSLDEKATCPATWDGWQCFERSKPGTVNKKCPNYIFGDRLRNDVDDGDNVQKQCLDDGEWLKKQWGQALSEWTDYSGCVINQQFTLKLIAGIVAFSITVISIIPAIIIISTNNCLKKQIVFRIHKHLLYSFLFSGLFYLFNCFFFVIDGAIGDYLYFVNHISCRVLFTLQLRYFRLSTFTWMLGEGVYLYRLLMCTFSSEAESLKPYYILCWGFPLVVTIAYSALRQVFDNEECWVSPSKVFWIEWTIIGPCLIALCINLLLVTMILYVLIKKLRYNPHLEPVQYTKAVRAVFMLVPVFGLHFLITIYRIQSTLHQIINLVLDGMQGFVVALIVCYTNRTVIECLRKWIENHLEARKLRRQSEDQRTQFKRSIETSFAGDKLFPTSINNNQDTNGSILIHHLSRDSDDNEESADFNALEMTQRNRSVVTGADGSTTIIPTQNLSNFV</sequence>
<reference evidence="2" key="1">
    <citation type="submission" date="2022-11" db="UniProtKB">
        <authorList>
            <consortium name="WormBaseParasite"/>
        </authorList>
    </citation>
    <scope>IDENTIFICATION</scope>
</reference>
<evidence type="ECO:0000313" key="2">
    <source>
        <dbReference type="WBParaSite" id="JU765_v2.g13272.t1"/>
    </source>
</evidence>
<dbReference type="WBParaSite" id="JU765_v2.g13272.t1">
    <property type="protein sequence ID" value="JU765_v2.g13272.t1"/>
    <property type="gene ID" value="JU765_v2.g13272"/>
</dbReference>
<accession>A0AC34Q698</accession>
<protein>
    <submittedName>
        <fullName evidence="2">Uncharacterized protein</fullName>
    </submittedName>
</protein>
<proteinExistence type="predicted"/>
<dbReference type="Proteomes" id="UP000887576">
    <property type="component" value="Unplaced"/>
</dbReference>
<organism evidence="1 2">
    <name type="scientific">Panagrolaimus sp. JU765</name>
    <dbReference type="NCBI Taxonomy" id="591449"/>
    <lineage>
        <taxon>Eukaryota</taxon>
        <taxon>Metazoa</taxon>
        <taxon>Ecdysozoa</taxon>
        <taxon>Nematoda</taxon>
        <taxon>Chromadorea</taxon>
        <taxon>Rhabditida</taxon>
        <taxon>Tylenchina</taxon>
        <taxon>Panagrolaimomorpha</taxon>
        <taxon>Panagrolaimoidea</taxon>
        <taxon>Panagrolaimidae</taxon>
        <taxon>Panagrolaimus</taxon>
    </lineage>
</organism>
<name>A0AC34Q698_9BILA</name>